<evidence type="ECO:0000256" key="1">
    <source>
        <dbReference type="SAM" id="MobiDB-lite"/>
    </source>
</evidence>
<dbReference type="EMBL" id="LXQA010097548">
    <property type="protein sequence ID" value="MCI15689.1"/>
    <property type="molecule type" value="Genomic_DNA"/>
</dbReference>
<organism evidence="2 3">
    <name type="scientific">Trifolium medium</name>
    <dbReference type="NCBI Taxonomy" id="97028"/>
    <lineage>
        <taxon>Eukaryota</taxon>
        <taxon>Viridiplantae</taxon>
        <taxon>Streptophyta</taxon>
        <taxon>Embryophyta</taxon>
        <taxon>Tracheophyta</taxon>
        <taxon>Spermatophyta</taxon>
        <taxon>Magnoliopsida</taxon>
        <taxon>eudicotyledons</taxon>
        <taxon>Gunneridae</taxon>
        <taxon>Pentapetalae</taxon>
        <taxon>rosids</taxon>
        <taxon>fabids</taxon>
        <taxon>Fabales</taxon>
        <taxon>Fabaceae</taxon>
        <taxon>Papilionoideae</taxon>
        <taxon>50 kb inversion clade</taxon>
        <taxon>NPAAA clade</taxon>
        <taxon>Hologalegina</taxon>
        <taxon>IRL clade</taxon>
        <taxon>Trifolieae</taxon>
        <taxon>Trifolium</taxon>
    </lineage>
</organism>
<name>A0A392PW10_9FABA</name>
<reference evidence="2 3" key="1">
    <citation type="journal article" date="2018" name="Front. Plant Sci.">
        <title>Red Clover (Trifolium pratense) and Zigzag Clover (T. medium) - A Picture of Genomic Similarities and Differences.</title>
        <authorList>
            <person name="Dluhosova J."/>
            <person name="Istvanek J."/>
            <person name="Nedelnik J."/>
            <person name="Repkova J."/>
        </authorList>
    </citation>
    <scope>NUCLEOTIDE SEQUENCE [LARGE SCALE GENOMIC DNA]</scope>
    <source>
        <strain evidence="3">cv. 10/8</strain>
        <tissue evidence="2">Leaf</tissue>
    </source>
</reference>
<protein>
    <recommendedName>
        <fullName evidence="4">Reverse transcriptase domain-containing protein</fullName>
    </recommendedName>
</protein>
<evidence type="ECO:0000313" key="2">
    <source>
        <dbReference type="EMBL" id="MCI15689.1"/>
    </source>
</evidence>
<comment type="caution">
    <text evidence="2">The sequence shown here is derived from an EMBL/GenBank/DDBJ whole genome shotgun (WGS) entry which is preliminary data.</text>
</comment>
<dbReference type="AlphaFoldDB" id="A0A392PW10"/>
<proteinExistence type="predicted"/>
<feature type="non-terminal residue" evidence="2">
    <location>
        <position position="1"/>
    </location>
</feature>
<evidence type="ECO:0000313" key="3">
    <source>
        <dbReference type="Proteomes" id="UP000265520"/>
    </source>
</evidence>
<feature type="compositionally biased region" description="Basic and acidic residues" evidence="1">
    <location>
        <begin position="72"/>
        <end position="83"/>
    </location>
</feature>
<keyword evidence="3" id="KW-1185">Reference proteome</keyword>
<feature type="region of interest" description="Disordered" evidence="1">
    <location>
        <begin position="72"/>
        <end position="91"/>
    </location>
</feature>
<accession>A0A392PW10</accession>
<dbReference type="Proteomes" id="UP000265520">
    <property type="component" value="Unassembled WGS sequence"/>
</dbReference>
<evidence type="ECO:0008006" key="4">
    <source>
        <dbReference type="Google" id="ProtNLM"/>
    </source>
</evidence>
<sequence length="91" mass="10549">DFVILEMPEDDDISLILGRPFLRTGRCLIDLEDEIVEENGDPRESDVLAMLEAILPVDRRFRTRWEDLKPKEEGAIEKPKKEPVVSNYPLI</sequence>